<evidence type="ECO:0000259" key="9">
    <source>
        <dbReference type="SMART" id="SM00977"/>
    </source>
</evidence>
<dbReference type="EMBL" id="DXCH01000182">
    <property type="protein sequence ID" value="HIZ07573.1"/>
    <property type="molecule type" value="Genomic_DNA"/>
</dbReference>
<dbReference type="PANTHER" id="PTHR43033">
    <property type="entry name" value="TRNA(ILE)-LYSIDINE SYNTHASE-RELATED"/>
    <property type="match status" value="1"/>
</dbReference>
<evidence type="ECO:0000256" key="4">
    <source>
        <dbReference type="ARBA" id="ARBA00022694"/>
    </source>
</evidence>
<comment type="catalytic activity">
    <reaction evidence="7 8">
        <text>cytidine(34) in tRNA(Ile2) + L-lysine + ATP = lysidine(34) in tRNA(Ile2) + AMP + diphosphate + H(+)</text>
        <dbReference type="Rhea" id="RHEA:43744"/>
        <dbReference type="Rhea" id="RHEA-COMP:10625"/>
        <dbReference type="Rhea" id="RHEA-COMP:10670"/>
        <dbReference type="ChEBI" id="CHEBI:15378"/>
        <dbReference type="ChEBI" id="CHEBI:30616"/>
        <dbReference type="ChEBI" id="CHEBI:32551"/>
        <dbReference type="ChEBI" id="CHEBI:33019"/>
        <dbReference type="ChEBI" id="CHEBI:82748"/>
        <dbReference type="ChEBI" id="CHEBI:83665"/>
        <dbReference type="ChEBI" id="CHEBI:456215"/>
        <dbReference type="EC" id="6.3.4.19"/>
    </reaction>
</comment>
<comment type="subcellular location">
    <subcellularLocation>
        <location evidence="1 8">Cytoplasm</location>
    </subcellularLocation>
</comment>
<dbReference type="Pfam" id="PF11734">
    <property type="entry name" value="TilS_C"/>
    <property type="match status" value="1"/>
</dbReference>
<keyword evidence="2 8" id="KW-0963">Cytoplasm</keyword>
<dbReference type="Gene3D" id="3.40.50.620">
    <property type="entry name" value="HUPs"/>
    <property type="match status" value="1"/>
</dbReference>
<protein>
    <recommendedName>
        <fullName evidence="8">tRNA(Ile)-lysidine synthase</fullName>
        <ecNumber evidence="8">6.3.4.19</ecNumber>
    </recommendedName>
    <alternativeName>
        <fullName evidence="8">tRNA(Ile)-2-lysyl-cytidine synthase</fullName>
    </alternativeName>
    <alternativeName>
        <fullName evidence="8">tRNA(Ile)-lysidine synthetase</fullName>
    </alternativeName>
</protein>
<dbReference type="EC" id="6.3.4.19" evidence="8"/>
<dbReference type="InterPro" id="IPR012795">
    <property type="entry name" value="tRNA_Ile_lys_synt_N"/>
</dbReference>
<keyword evidence="4 8" id="KW-0819">tRNA processing</keyword>
<sequence>MIDRIWEFQKKFNMIQPGDRIIAGVSGGADSVCLLLVLIELQKRCGFELKAVHVEHGIRGRESMEDAVFAKEFCESQGIACRIFHADAPGKARAEKKTLEEAARELRYQYFEQMREEEKGTKIAVAHHGDDCVETMLFHLSRGTGLRGLCGIPPVRDRIIRPLLCVTRNEIEDFLKSRGQTFCVDSTNAQLQYARNRIRNCVMPQLEQVNAQAVRHMLRTAWMLNDVCDYLEEAAFEAGKKGLILSYEGDDQEDKPWGIRMKKTVFAQMPEVLQTHLLHRLMGMAAGSRKDITSVHVENLRRLFRAGPGKELSLPAGLKAVSEYEYVWIFHEDTAKAKKQEAEPKETQLELSAPGEAFFNGDWRICLKLLDFDGDMKKIPEKTYTKWFDYDKIRSNILLRNRRPGDFFITDRRGGRKKIKDYFIDEKIPRSQRDSIWLLADGPHILWILGLRISEEYKVTQKTKRILEVCVDGGKKDEGKDSRDVPGGSGK</sequence>
<dbReference type="HAMAP" id="MF_01161">
    <property type="entry name" value="tRNA_Ile_lys_synt"/>
    <property type="match status" value="1"/>
</dbReference>
<name>A0A9D2IGK0_9FIRM</name>
<dbReference type="SUPFAM" id="SSF52402">
    <property type="entry name" value="Adenine nucleotide alpha hydrolases-like"/>
    <property type="match status" value="1"/>
</dbReference>
<dbReference type="GO" id="GO:0006400">
    <property type="term" value="P:tRNA modification"/>
    <property type="evidence" value="ECO:0007669"/>
    <property type="project" value="UniProtKB-UniRule"/>
</dbReference>
<reference evidence="10" key="2">
    <citation type="submission" date="2021-04" db="EMBL/GenBank/DDBJ databases">
        <authorList>
            <person name="Gilroy R."/>
        </authorList>
    </citation>
    <scope>NUCLEOTIDE SEQUENCE</scope>
    <source>
        <strain evidence="10">CHK192-9172</strain>
    </source>
</reference>
<evidence type="ECO:0000256" key="6">
    <source>
        <dbReference type="ARBA" id="ARBA00022840"/>
    </source>
</evidence>
<keyword evidence="6 8" id="KW-0067">ATP-binding</keyword>
<dbReference type="PANTHER" id="PTHR43033:SF1">
    <property type="entry name" value="TRNA(ILE)-LYSIDINE SYNTHASE-RELATED"/>
    <property type="match status" value="1"/>
</dbReference>
<dbReference type="GO" id="GO:0032267">
    <property type="term" value="F:tRNA(Ile)-lysidine synthase activity"/>
    <property type="evidence" value="ECO:0007669"/>
    <property type="project" value="UniProtKB-EC"/>
</dbReference>
<evidence type="ECO:0000313" key="10">
    <source>
        <dbReference type="EMBL" id="HIZ07573.1"/>
    </source>
</evidence>
<feature type="binding site" evidence="8">
    <location>
        <begin position="26"/>
        <end position="31"/>
    </location>
    <ligand>
        <name>ATP</name>
        <dbReference type="ChEBI" id="CHEBI:30616"/>
    </ligand>
</feature>
<reference evidence="10" key="1">
    <citation type="journal article" date="2021" name="PeerJ">
        <title>Extensive microbial diversity within the chicken gut microbiome revealed by metagenomics and culture.</title>
        <authorList>
            <person name="Gilroy R."/>
            <person name="Ravi A."/>
            <person name="Getino M."/>
            <person name="Pursley I."/>
            <person name="Horton D.L."/>
            <person name="Alikhan N.F."/>
            <person name="Baker D."/>
            <person name="Gharbi K."/>
            <person name="Hall N."/>
            <person name="Watson M."/>
            <person name="Adriaenssens E.M."/>
            <person name="Foster-Nyarko E."/>
            <person name="Jarju S."/>
            <person name="Secka A."/>
            <person name="Antonio M."/>
            <person name="Oren A."/>
            <person name="Chaudhuri R.R."/>
            <person name="La Ragione R."/>
            <person name="Hildebrand F."/>
            <person name="Pallen M.J."/>
        </authorList>
    </citation>
    <scope>NUCLEOTIDE SEQUENCE</scope>
    <source>
        <strain evidence="10">CHK192-9172</strain>
    </source>
</reference>
<dbReference type="InterPro" id="IPR011063">
    <property type="entry name" value="TilS/TtcA_N"/>
</dbReference>
<dbReference type="GO" id="GO:0005524">
    <property type="term" value="F:ATP binding"/>
    <property type="evidence" value="ECO:0007669"/>
    <property type="project" value="UniProtKB-UniRule"/>
</dbReference>
<dbReference type="GO" id="GO:0005737">
    <property type="term" value="C:cytoplasm"/>
    <property type="evidence" value="ECO:0007669"/>
    <property type="project" value="UniProtKB-SubCell"/>
</dbReference>
<evidence type="ECO:0000256" key="3">
    <source>
        <dbReference type="ARBA" id="ARBA00022598"/>
    </source>
</evidence>
<dbReference type="NCBIfam" id="TIGR02433">
    <property type="entry name" value="lysidine_TilS_C"/>
    <property type="match status" value="1"/>
</dbReference>
<comment type="domain">
    <text evidence="8">The N-terminal region contains the highly conserved SGGXDS motif, predicted to be a P-loop motif involved in ATP binding.</text>
</comment>
<dbReference type="Gene3D" id="3.30.465.60">
    <property type="match status" value="1"/>
</dbReference>
<dbReference type="CDD" id="cd01992">
    <property type="entry name" value="TilS_N"/>
    <property type="match status" value="1"/>
</dbReference>
<dbReference type="AlphaFoldDB" id="A0A9D2IGK0"/>
<evidence type="ECO:0000256" key="7">
    <source>
        <dbReference type="ARBA" id="ARBA00048539"/>
    </source>
</evidence>
<comment type="caution">
    <text evidence="10">The sequence shown here is derived from an EMBL/GenBank/DDBJ whole genome shotgun (WGS) entry which is preliminary data.</text>
</comment>
<dbReference type="SUPFAM" id="SSF56037">
    <property type="entry name" value="PheT/TilS domain"/>
    <property type="match status" value="1"/>
</dbReference>
<dbReference type="SMART" id="SM00977">
    <property type="entry name" value="TilS_C"/>
    <property type="match status" value="1"/>
</dbReference>
<dbReference type="Proteomes" id="UP000824024">
    <property type="component" value="Unassembled WGS sequence"/>
</dbReference>
<dbReference type="InterPro" id="IPR014729">
    <property type="entry name" value="Rossmann-like_a/b/a_fold"/>
</dbReference>
<feature type="domain" description="Lysidine-tRNA(Ile) synthetase C-terminal" evidence="9">
    <location>
        <begin position="397"/>
        <end position="469"/>
    </location>
</feature>
<comment type="function">
    <text evidence="8">Ligates lysine onto the cytidine present at position 34 of the AUA codon-specific tRNA(Ile) that contains the anticodon CAU, in an ATP-dependent manner. Cytidine is converted to lysidine, thus changing the amino acid specificity of the tRNA from methionine to isoleucine.</text>
</comment>
<evidence type="ECO:0000256" key="2">
    <source>
        <dbReference type="ARBA" id="ARBA00022490"/>
    </source>
</evidence>
<comment type="similarity">
    <text evidence="8">Belongs to the tRNA(Ile)-lysidine synthase family.</text>
</comment>
<accession>A0A9D2IGK0</accession>
<dbReference type="InterPro" id="IPR012094">
    <property type="entry name" value="tRNA_Ile_lys_synt"/>
</dbReference>
<proteinExistence type="inferred from homology"/>
<evidence type="ECO:0000313" key="11">
    <source>
        <dbReference type="Proteomes" id="UP000824024"/>
    </source>
</evidence>
<dbReference type="NCBIfam" id="TIGR02432">
    <property type="entry name" value="lysidine_TilS_N"/>
    <property type="match status" value="1"/>
</dbReference>
<gene>
    <name evidence="8 10" type="primary">tilS</name>
    <name evidence="10" type="ORF">IAA08_06525</name>
</gene>
<evidence type="ECO:0000256" key="5">
    <source>
        <dbReference type="ARBA" id="ARBA00022741"/>
    </source>
</evidence>
<dbReference type="Pfam" id="PF01171">
    <property type="entry name" value="ATP_bind_3"/>
    <property type="match status" value="1"/>
</dbReference>
<keyword evidence="3 8" id="KW-0436">Ligase</keyword>
<dbReference type="SUPFAM" id="SSF82829">
    <property type="entry name" value="MesJ substrate recognition domain-like"/>
    <property type="match status" value="1"/>
</dbReference>
<evidence type="ECO:0000256" key="8">
    <source>
        <dbReference type="HAMAP-Rule" id="MF_01161"/>
    </source>
</evidence>
<keyword evidence="5 8" id="KW-0547">Nucleotide-binding</keyword>
<organism evidence="10 11">
    <name type="scientific">Candidatus Eubacterium avistercoris</name>
    <dbReference type="NCBI Taxonomy" id="2838567"/>
    <lineage>
        <taxon>Bacteria</taxon>
        <taxon>Bacillati</taxon>
        <taxon>Bacillota</taxon>
        <taxon>Clostridia</taxon>
        <taxon>Eubacteriales</taxon>
        <taxon>Eubacteriaceae</taxon>
        <taxon>Eubacterium</taxon>
    </lineage>
</organism>
<dbReference type="InterPro" id="IPR012796">
    <property type="entry name" value="Lysidine-tRNA-synth_C"/>
</dbReference>
<evidence type="ECO:0000256" key="1">
    <source>
        <dbReference type="ARBA" id="ARBA00004496"/>
    </source>
</evidence>